<comment type="function">
    <text evidence="6">Repressor of the lactose catabolism operon. Galactose-6-phosphate is the inducer.</text>
</comment>
<keyword evidence="3" id="KW-0805">Transcription regulation</keyword>
<dbReference type="PROSITE" id="PS00894">
    <property type="entry name" value="HTH_DEOR_1"/>
    <property type="match status" value="1"/>
</dbReference>
<evidence type="ECO:0000256" key="6">
    <source>
        <dbReference type="ARBA" id="ARBA00024937"/>
    </source>
</evidence>
<dbReference type="PANTHER" id="PTHR30363:SF4">
    <property type="entry name" value="GLYCEROL-3-PHOSPHATE REGULON REPRESSOR"/>
    <property type="match status" value="1"/>
</dbReference>
<dbReference type="Gene3D" id="1.10.10.10">
    <property type="entry name" value="Winged helix-like DNA-binding domain superfamily/Winged helix DNA-binding domain"/>
    <property type="match status" value="1"/>
</dbReference>
<dbReference type="PRINTS" id="PR00037">
    <property type="entry name" value="HTHLACR"/>
</dbReference>
<evidence type="ECO:0000256" key="1">
    <source>
        <dbReference type="ARBA" id="ARBA00021390"/>
    </source>
</evidence>
<dbReference type="PANTHER" id="PTHR30363">
    <property type="entry name" value="HTH-TYPE TRANSCRIPTIONAL REGULATOR SRLR-RELATED"/>
    <property type="match status" value="1"/>
</dbReference>
<dbReference type="InterPro" id="IPR001034">
    <property type="entry name" value="DeoR_HTH"/>
</dbReference>
<evidence type="ECO:0000256" key="3">
    <source>
        <dbReference type="ARBA" id="ARBA00023015"/>
    </source>
</evidence>
<dbReference type="InterPro" id="IPR014036">
    <property type="entry name" value="DeoR-like_C"/>
</dbReference>
<evidence type="ECO:0000256" key="5">
    <source>
        <dbReference type="ARBA" id="ARBA00023163"/>
    </source>
</evidence>
<dbReference type="InterPro" id="IPR050313">
    <property type="entry name" value="Carb_Metab_HTH_regulators"/>
</dbReference>
<dbReference type="EMBL" id="CP010978">
    <property type="protein sequence ID" value="AJQ28425.1"/>
    <property type="molecule type" value="Genomic_DNA"/>
</dbReference>
<name>I8U2N8_9FIRM</name>
<evidence type="ECO:0000313" key="8">
    <source>
        <dbReference type="EMBL" id="AJQ28425.1"/>
    </source>
</evidence>
<evidence type="ECO:0000259" key="7">
    <source>
        <dbReference type="PROSITE" id="PS51000"/>
    </source>
</evidence>
<dbReference type="CDD" id="cd00090">
    <property type="entry name" value="HTH_ARSR"/>
    <property type="match status" value="1"/>
</dbReference>
<dbReference type="OrthoDB" id="9797223at2"/>
<dbReference type="GO" id="GO:0003700">
    <property type="term" value="F:DNA-binding transcription factor activity"/>
    <property type="evidence" value="ECO:0007669"/>
    <property type="project" value="InterPro"/>
</dbReference>
<reference evidence="8 9" key="1">
    <citation type="journal article" date="2015" name="Genome Announc.">
        <title>Complete Genome Sequence of Pelosinus fermentans JBW45, a Member of a Remarkably Competitive Group of Negativicutes in the Firmicutes Phylum.</title>
        <authorList>
            <person name="De Leon K.B."/>
            <person name="Utturkar S.M."/>
            <person name="Camilleri L.B."/>
            <person name="Elias D.A."/>
            <person name="Arkin A.P."/>
            <person name="Fields M.W."/>
            <person name="Brown S.D."/>
            <person name="Wall J.D."/>
        </authorList>
    </citation>
    <scope>NUCLEOTIDE SEQUENCE [LARGE SCALE GENOMIC DNA]</scope>
    <source>
        <strain evidence="8 9">JBW45</strain>
    </source>
</reference>
<dbReference type="SMART" id="SM01134">
    <property type="entry name" value="DeoRC"/>
    <property type="match status" value="1"/>
</dbReference>
<dbReference type="KEGG" id="pft:JBW_03084"/>
<dbReference type="Pfam" id="PF08220">
    <property type="entry name" value="HTH_DeoR"/>
    <property type="match status" value="1"/>
</dbReference>
<evidence type="ECO:0000256" key="4">
    <source>
        <dbReference type="ARBA" id="ARBA00023125"/>
    </source>
</evidence>
<protein>
    <recommendedName>
        <fullName evidence="1">Lactose phosphotransferase system repressor</fullName>
    </recommendedName>
</protein>
<dbReference type="SUPFAM" id="SSF100950">
    <property type="entry name" value="NagB/RpiA/CoA transferase-like"/>
    <property type="match status" value="1"/>
</dbReference>
<organism evidence="8 9">
    <name type="scientific">Pelosinus fermentans JBW45</name>
    <dbReference type="NCBI Taxonomy" id="1192197"/>
    <lineage>
        <taxon>Bacteria</taxon>
        <taxon>Bacillati</taxon>
        <taxon>Bacillota</taxon>
        <taxon>Negativicutes</taxon>
        <taxon>Selenomonadales</taxon>
        <taxon>Sporomusaceae</taxon>
        <taxon>Pelosinus</taxon>
    </lineage>
</organism>
<dbReference type="HOGENOM" id="CLU_060699_0_1_9"/>
<feature type="domain" description="HTH deoR-type" evidence="7">
    <location>
        <begin position="1"/>
        <end position="56"/>
    </location>
</feature>
<sequence>MTARMTKILNLINENKKIEVSKLSDLLGVSQVTVRKDLDNLVEKGLICREHGYAVLNDSEDINNRLALNYNVKQKIAKHATQMVLNGETVMIESGSICAIFAEELAKSKKDVTIITNSAFIASYIRQYSNCKIILLGGEYQKESQVNVGPITKICANEFYVDKLFVGIDGFSADSGFMSGDLMRAEAVKSMAESAKKVILLTDSSKFNNHGLVVLFPLKEVDYLFTNNTISADTKALIESSNINLSIV</sequence>
<dbReference type="InterPro" id="IPR036388">
    <property type="entry name" value="WH-like_DNA-bd_sf"/>
</dbReference>
<evidence type="ECO:0000256" key="2">
    <source>
        <dbReference type="ARBA" id="ARBA00022491"/>
    </source>
</evidence>
<dbReference type="InterPro" id="IPR036390">
    <property type="entry name" value="WH_DNA-bd_sf"/>
</dbReference>
<accession>I8U2N8</accession>
<dbReference type="InterPro" id="IPR011991">
    <property type="entry name" value="ArsR-like_HTH"/>
</dbReference>
<keyword evidence="4" id="KW-0238">DNA-binding</keyword>
<dbReference type="AlphaFoldDB" id="I8U2N8"/>
<dbReference type="Gene3D" id="3.40.50.1360">
    <property type="match status" value="1"/>
</dbReference>
<dbReference type="Proteomes" id="UP000005361">
    <property type="component" value="Chromosome"/>
</dbReference>
<keyword evidence="2" id="KW-0678">Repressor</keyword>
<dbReference type="InterPro" id="IPR037171">
    <property type="entry name" value="NagB/RpiA_transferase-like"/>
</dbReference>
<dbReference type="STRING" id="1192197.JBW_03084"/>
<proteinExistence type="predicted"/>
<keyword evidence="5" id="KW-0804">Transcription</keyword>
<evidence type="ECO:0000313" key="9">
    <source>
        <dbReference type="Proteomes" id="UP000005361"/>
    </source>
</evidence>
<gene>
    <name evidence="8" type="ORF">JBW_03084</name>
</gene>
<dbReference type="SMART" id="SM00420">
    <property type="entry name" value="HTH_DEOR"/>
    <property type="match status" value="1"/>
</dbReference>
<dbReference type="InterPro" id="IPR018356">
    <property type="entry name" value="Tscrpt_reg_HTH_DeoR_CS"/>
</dbReference>
<reference evidence="9" key="2">
    <citation type="submission" date="2015-02" db="EMBL/GenBank/DDBJ databases">
        <title>Complete Genome Sequence of Pelosinus fermentans JBW45.</title>
        <authorList>
            <person name="De Leon K.B."/>
            <person name="Utturkar S.M."/>
            <person name="Camilleri L.B."/>
            <person name="Arkin A.P."/>
            <person name="Fields M.W."/>
            <person name="Brown S.D."/>
            <person name="Wall J.D."/>
        </authorList>
    </citation>
    <scope>NUCLEOTIDE SEQUENCE [LARGE SCALE GENOMIC DNA]</scope>
    <source>
        <strain evidence="9">JBW45</strain>
    </source>
</reference>
<dbReference type="RefSeq" id="WP_007954512.1">
    <property type="nucleotide sequence ID" value="NZ_CP010978.1"/>
</dbReference>
<dbReference type="Pfam" id="PF00455">
    <property type="entry name" value="DeoRC"/>
    <property type="match status" value="1"/>
</dbReference>
<dbReference type="SUPFAM" id="SSF46785">
    <property type="entry name" value="Winged helix' DNA-binding domain"/>
    <property type="match status" value="1"/>
</dbReference>
<dbReference type="PROSITE" id="PS51000">
    <property type="entry name" value="HTH_DEOR_2"/>
    <property type="match status" value="1"/>
</dbReference>
<dbReference type="GO" id="GO:0003677">
    <property type="term" value="F:DNA binding"/>
    <property type="evidence" value="ECO:0007669"/>
    <property type="project" value="UniProtKB-KW"/>
</dbReference>